<dbReference type="InterPro" id="IPR035906">
    <property type="entry name" value="MetI-like_sf"/>
</dbReference>
<sequence>MAKKNKDIASSAVVTKKEKTINIIVFILLLCGAFIMVFPFFYMVMTSFMTKNQILSGQLRIIPNPWVWGKYKEVLNKGNFIAGILNTIKVEIPVLLIGGFTSSLAAFSFAKMNFRGKNAIFLLLLATIMIPFAVIMIPQYVMFTRLKWTDSLLPLIIPACFGNISMIFFLRQNLGSIPNELMDAAKLDGCGFFRTFLQIFFPLMKGAVGTQLTLWFMGIWNDYLAPTIFLRSEANWTLQVVIRSFNTYYAIQSDYALIMAASVIAMIPTIILFFCFQKVIIESVAISGIK</sequence>
<feature type="transmembrane region" description="Helical" evidence="7">
    <location>
        <begin position="21"/>
        <end position="42"/>
    </location>
</feature>
<dbReference type="InterPro" id="IPR000515">
    <property type="entry name" value="MetI-like"/>
</dbReference>
<reference evidence="9 10" key="1">
    <citation type="submission" date="2020-07" db="EMBL/GenBank/DDBJ databases">
        <title>Characterization and genome sequencing of isolate MD1, a novel member within the family Lachnospiraceae.</title>
        <authorList>
            <person name="Rettenmaier R."/>
            <person name="Di Bello L."/>
            <person name="Zinser C."/>
            <person name="Scheitz K."/>
            <person name="Liebl W."/>
            <person name="Zverlov V."/>
        </authorList>
    </citation>
    <scope>NUCLEOTIDE SEQUENCE [LARGE SCALE GENOMIC DNA]</scope>
    <source>
        <strain evidence="9 10">MD1</strain>
    </source>
</reference>
<dbReference type="GO" id="GO:0005886">
    <property type="term" value="C:plasma membrane"/>
    <property type="evidence" value="ECO:0007669"/>
    <property type="project" value="UniProtKB-SubCell"/>
</dbReference>
<evidence type="ECO:0000256" key="6">
    <source>
        <dbReference type="ARBA" id="ARBA00023136"/>
    </source>
</evidence>
<dbReference type="AlphaFoldDB" id="A0A839K1E0"/>
<evidence type="ECO:0000256" key="7">
    <source>
        <dbReference type="RuleBase" id="RU363032"/>
    </source>
</evidence>
<evidence type="ECO:0000256" key="1">
    <source>
        <dbReference type="ARBA" id="ARBA00004651"/>
    </source>
</evidence>
<comment type="similarity">
    <text evidence="7">Belongs to the binding-protein-dependent transport system permease family.</text>
</comment>
<evidence type="ECO:0000256" key="3">
    <source>
        <dbReference type="ARBA" id="ARBA00022475"/>
    </source>
</evidence>
<comment type="caution">
    <text evidence="9">The sequence shown here is derived from an EMBL/GenBank/DDBJ whole genome shotgun (WGS) entry which is preliminary data.</text>
</comment>
<comment type="subcellular location">
    <subcellularLocation>
        <location evidence="1 7">Cell membrane</location>
        <topology evidence="1 7">Multi-pass membrane protein</topology>
    </subcellularLocation>
</comment>
<dbReference type="CDD" id="cd06261">
    <property type="entry name" value="TM_PBP2"/>
    <property type="match status" value="1"/>
</dbReference>
<accession>A0A839K1E0</accession>
<evidence type="ECO:0000256" key="4">
    <source>
        <dbReference type="ARBA" id="ARBA00022692"/>
    </source>
</evidence>
<proteinExistence type="inferred from homology"/>
<name>A0A839K1E0_9FIRM</name>
<feature type="transmembrane region" description="Helical" evidence="7">
    <location>
        <begin position="255"/>
        <end position="276"/>
    </location>
</feature>
<keyword evidence="6 7" id="KW-0472">Membrane</keyword>
<dbReference type="Pfam" id="PF00528">
    <property type="entry name" value="BPD_transp_1"/>
    <property type="match status" value="1"/>
</dbReference>
<feature type="transmembrane region" description="Helical" evidence="7">
    <location>
        <begin position="191"/>
        <end position="217"/>
    </location>
</feature>
<evidence type="ECO:0000256" key="5">
    <source>
        <dbReference type="ARBA" id="ARBA00022989"/>
    </source>
</evidence>
<dbReference type="PANTHER" id="PTHR43744">
    <property type="entry name" value="ABC TRANSPORTER PERMEASE PROTEIN MG189-RELATED-RELATED"/>
    <property type="match status" value="1"/>
</dbReference>
<dbReference type="RefSeq" id="WP_228352248.1">
    <property type="nucleotide sequence ID" value="NZ_JACEGA010000001.1"/>
</dbReference>
<feature type="transmembrane region" description="Helical" evidence="7">
    <location>
        <begin position="119"/>
        <end position="140"/>
    </location>
</feature>
<dbReference type="PANTHER" id="PTHR43744:SF12">
    <property type="entry name" value="ABC TRANSPORTER PERMEASE PROTEIN MG189-RELATED"/>
    <property type="match status" value="1"/>
</dbReference>
<dbReference type="EMBL" id="JACEGA010000001">
    <property type="protein sequence ID" value="MBB2182531.1"/>
    <property type="molecule type" value="Genomic_DNA"/>
</dbReference>
<dbReference type="GO" id="GO:0055085">
    <property type="term" value="P:transmembrane transport"/>
    <property type="evidence" value="ECO:0007669"/>
    <property type="project" value="InterPro"/>
</dbReference>
<dbReference type="PROSITE" id="PS50928">
    <property type="entry name" value="ABC_TM1"/>
    <property type="match status" value="1"/>
</dbReference>
<dbReference type="Proteomes" id="UP000574276">
    <property type="component" value="Unassembled WGS sequence"/>
</dbReference>
<keyword evidence="10" id="KW-1185">Reference proteome</keyword>
<feature type="domain" description="ABC transmembrane type-1" evidence="8">
    <location>
        <begin position="84"/>
        <end position="276"/>
    </location>
</feature>
<keyword evidence="5 7" id="KW-1133">Transmembrane helix</keyword>
<evidence type="ECO:0000259" key="8">
    <source>
        <dbReference type="PROSITE" id="PS50928"/>
    </source>
</evidence>
<gene>
    <name evidence="9" type="ORF">H0486_06555</name>
</gene>
<keyword evidence="4 7" id="KW-0812">Transmembrane</keyword>
<evidence type="ECO:0000313" key="9">
    <source>
        <dbReference type="EMBL" id="MBB2182531.1"/>
    </source>
</evidence>
<keyword evidence="2 7" id="KW-0813">Transport</keyword>
<dbReference type="Gene3D" id="1.10.3720.10">
    <property type="entry name" value="MetI-like"/>
    <property type="match status" value="1"/>
</dbReference>
<feature type="transmembrane region" description="Helical" evidence="7">
    <location>
        <begin position="152"/>
        <end position="170"/>
    </location>
</feature>
<evidence type="ECO:0000256" key="2">
    <source>
        <dbReference type="ARBA" id="ARBA00022448"/>
    </source>
</evidence>
<protein>
    <submittedName>
        <fullName evidence="9">Carbohydrate ABC transporter permease</fullName>
    </submittedName>
</protein>
<dbReference type="SUPFAM" id="SSF161098">
    <property type="entry name" value="MetI-like"/>
    <property type="match status" value="1"/>
</dbReference>
<organism evidence="9 10">
    <name type="scientific">Variimorphobacter saccharofermentans</name>
    <dbReference type="NCBI Taxonomy" id="2755051"/>
    <lineage>
        <taxon>Bacteria</taxon>
        <taxon>Bacillati</taxon>
        <taxon>Bacillota</taxon>
        <taxon>Clostridia</taxon>
        <taxon>Lachnospirales</taxon>
        <taxon>Lachnospiraceae</taxon>
        <taxon>Variimorphobacter</taxon>
    </lineage>
</organism>
<keyword evidence="3" id="KW-1003">Cell membrane</keyword>
<evidence type="ECO:0000313" key="10">
    <source>
        <dbReference type="Proteomes" id="UP000574276"/>
    </source>
</evidence>
<feature type="transmembrane region" description="Helical" evidence="7">
    <location>
        <begin position="80"/>
        <end position="107"/>
    </location>
</feature>